<dbReference type="SUPFAM" id="SSF53901">
    <property type="entry name" value="Thiolase-like"/>
    <property type="match status" value="1"/>
</dbReference>
<dbReference type="CDD" id="cd00830">
    <property type="entry name" value="KAS_III"/>
    <property type="match status" value="1"/>
</dbReference>
<accession>A0A1T4K9A4</accession>
<evidence type="ECO:0000313" key="6">
    <source>
        <dbReference type="Proteomes" id="UP000189941"/>
    </source>
</evidence>
<dbReference type="Gene3D" id="3.40.47.10">
    <property type="match status" value="1"/>
</dbReference>
<dbReference type="Pfam" id="PF08541">
    <property type="entry name" value="ACP_syn_III_C"/>
    <property type="match status" value="1"/>
</dbReference>
<dbReference type="EMBL" id="FUWO01000004">
    <property type="protein sequence ID" value="SJZ38991.1"/>
    <property type="molecule type" value="Genomic_DNA"/>
</dbReference>
<keyword evidence="1" id="KW-0808">Transferase</keyword>
<dbReference type="AlphaFoldDB" id="A0A1T4K9A4"/>
<evidence type="ECO:0000259" key="3">
    <source>
        <dbReference type="Pfam" id="PF08541"/>
    </source>
</evidence>
<keyword evidence="6" id="KW-1185">Reference proteome</keyword>
<dbReference type="Proteomes" id="UP000189941">
    <property type="component" value="Unassembled WGS sequence"/>
</dbReference>
<feature type="domain" description="Beta-ketoacyl-[acyl-carrier-protein] synthase III N-terminal" evidence="4">
    <location>
        <begin position="93"/>
        <end position="167"/>
    </location>
</feature>
<dbReference type="PANTHER" id="PTHR34069">
    <property type="entry name" value="3-OXOACYL-[ACYL-CARRIER-PROTEIN] SYNTHASE 3"/>
    <property type="match status" value="1"/>
</dbReference>
<organism evidence="5 6">
    <name type="scientific">Globicatella sulfidifaciens DSM 15739</name>
    <dbReference type="NCBI Taxonomy" id="1121925"/>
    <lineage>
        <taxon>Bacteria</taxon>
        <taxon>Bacillati</taxon>
        <taxon>Bacillota</taxon>
        <taxon>Bacilli</taxon>
        <taxon>Lactobacillales</taxon>
        <taxon>Aerococcaceae</taxon>
        <taxon>Globicatella</taxon>
    </lineage>
</organism>
<name>A0A1T4K9A4_9LACT</name>
<dbReference type="RefSeq" id="WP_078755442.1">
    <property type="nucleotide sequence ID" value="NZ_FUWO01000004.1"/>
</dbReference>
<evidence type="ECO:0000256" key="1">
    <source>
        <dbReference type="ARBA" id="ARBA00022679"/>
    </source>
</evidence>
<dbReference type="InterPro" id="IPR013747">
    <property type="entry name" value="ACP_syn_III_C"/>
</dbReference>
<evidence type="ECO:0000313" key="5">
    <source>
        <dbReference type="EMBL" id="SJZ38991.1"/>
    </source>
</evidence>
<dbReference type="OrthoDB" id="9815506at2"/>
<dbReference type="GO" id="GO:0044550">
    <property type="term" value="P:secondary metabolite biosynthetic process"/>
    <property type="evidence" value="ECO:0007669"/>
    <property type="project" value="TreeGrafter"/>
</dbReference>
<reference evidence="6" key="1">
    <citation type="submission" date="2017-02" db="EMBL/GenBank/DDBJ databases">
        <authorList>
            <person name="Varghese N."/>
            <person name="Submissions S."/>
        </authorList>
    </citation>
    <scope>NUCLEOTIDE SEQUENCE [LARGE SCALE GENOMIC DNA]</scope>
    <source>
        <strain evidence="6">DSM 15739</strain>
    </source>
</reference>
<dbReference type="InterPro" id="IPR013751">
    <property type="entry name" value="ACP_syn_III_N"/>
</dbReference>
<dbReference type="GO" id="GO:0004315">
    <property type="term" value="F:3-oxoacyl-[acyl-carrier-protein] synthase activity"/>
    <property type="evidence" value="ECO:0007669"/>
    <property type="project" value="InterPro"/>
</dbReference>
<proteinExistence type="predicted"/>
<evidence type="ECO:0000259" key="4">
    <source>
        <dbReference type="Pfam" id="PF08545"/>
    </source>
</evidence>
<sequence>MRRMKIRSYAYTKGPDEIKFKDGSRWRHPYRVKNSYQLDMYEKVSREAVEKAGIEMSDIDLIIVASAGMVQMIPCTAALLQERIAPNSGIPCMDVNTTCTSFITALDVASSFLVTELYQRILIVSGDLVSHFINPNQEESFRLFSDSGVAFIVETTKENKGILYSKQETWSEGAHTTEIRGGLTAYGPSLYSEDTKEDFLFDMDGKSVLMLTLDKLPKMLKETLQHNNIQLSDISKIVPHQASRALFIVERKLKLKKGQLINYFEELGNMVSGSVPYTLGLAMDQGEIKEGDLILLIGTAAGLTINCMLIQL</sequence>
<protein>
    <submittedName>
        <fullName evidence="5">3-oxoacyl-[acyl-carrier-protein] synthase-3</fullName>
    </submittedName>
</protein>
<dbReference type="InterPro" id="IPR016039">
    <property type="entry name" value="Thiolase-like"/>
</dbReference>
<dbReference type="GO" id="GO:0006633">
    <property type="term" value="P:fatty acid biosynthetic process"/>
    <property type="evidence" value="ECO:0007669"/>
    <property type="project" value="InterPro"/>
</dbReference>
<dbReference type="STRING" id="1121925.SAMN02746011_00619"/>
<keyword evidence="2" id="KW-0012">Acyltransferase</keyword>
<dbReference type="PANTHER" id="PTHR34069:SF2">
    <property type="entry name" value="BETA-KETOACYL-[ACYL-CARRIER-PROTEIN] SYNTHASE III"/>
    <property type="match status" value="1"/>
</dbReference>
<feature type="domain" description="Beta-ketoacyl-[acyl-carrier-protein] synthase III C-terminal" evidence="3">
    <location>
        <begin position="224"/>
        <end position="311"/>
    </location>
</feature>
<evidence type="ECO:0000256" key="2">
    <source>
        <dbReference type="ARBA" id="ARBA00023315"/>
    </source>
</evidence>
<dbReference type="Pfam" id="PF08545">
    <property type="entry name" value="ACP_syn_III"/>
    <property type="match status" value="1"/>
</dbReference>
<gene>
    <name evidence="5" type="ORF">SAMN02746011_00619</name>
</gene>